<dbReference type="VEuPathDB" id="TriTrypDB:BSAL_80235"/>
<dbReference type="EMBL" id="CYKH01000842">
    <property type="protein sequence ID" value="CUG49779.1"/>
    <property type="molecule type" value="Genomic_DNA"/>
</dbReference>
<organism evidence="1 2">
    <name type="scientific">Bodo saltans</name>
    <name type="common">Flagellated protozoan</name>
    <dbReference type="NCBI Taxonomy" id="75058"/>
    <lineage>
        <taxon>Eukaryota</taxon>
        <taxon>Discoba</taxon>
        <taxon>Euglenozoa</taxon>
        <taxon>Kinetoplastea</taxon>
        <taxon>Metakinetoplastina</taxon>
        <taxon>Eubodonida</taxon>
        <taxon>Bodonidae</taxon>
        <taxon>Bodo</taxon>
    </lineage>
</organism>
<name>A0A0S4J127_BODSA</name>
<dbReference type="Proteomes" id="UP000051952">
    <property type="component" value="Unassembled WGS sequence"/>
</dbReference>
<keyword evidence="2" id="KW-1185">Reference proteome</keyword>
<accession>A0A0S4J127</accession>
<protein>
    <submittedName>
        <fullName evidence="1">GPI-anchored surface protein, putative</fullName>
    </submittedName>
</protein>
<gene>
    <name evidence="1" type="ORF">BSAL_80235</name>
</gene>
<reference evidence="2" key="1">
    <citation type="submission" date="2015-09" db="EMBL/GenBank/DDBJ databases">
        <authorList>
            <consortium name="Pathogen Informatics"/>
        </authorList>
    </citation>
    <scope>NUCLEOTIDE SEQUENCE [LARGE SCALE GENOMIC DNA]</scope>
    <source>
        <strain evidence="2">Lake Konstanz</strain>
    </source>
</reference>
<evidence type="ECO:0000313" key="1">
    <source>
        <dbReference type="EMBL" id="CUG49779.1"/>
    </source>
</evidence>
<dbReference type="AlphaFoldDB" id="A0A0S4J127"/>
<evidence type="ECO:0000313" key="2">
    <source>
        <dbReference type="Proteomes" id="UP000051952"/>
    </source>
</evidence>
<proteinExistence type="predicted"/>
<sequence>MQLVDPSEFIPAAYKPLLAVFLGGAVAATVHENVTVIVEGNCSIAYSGKANEAQQLPSSSDRVAVLCLPSVANLSTYIIQDVPRGSEDAPTIPSSSSLITTELVAFGSLIASTGGTALVNANITVRRVALTAANLLIVASGSLWMKGSTTTMQFMDVTYLASSSLLSAYQSGIAAMDGGTIIMDNGADHGDNETISSVAPFLLVTGCDFRGYVSVIMPSVMNVSLMLKGPPATASKSVLELGCNLWDGEPLSLTAVAATSEDATTLRSFISYPRSYFNISILCLGANGNRNSSTATVSVPFDAPLTPPLTAHTIIAASTSTSVSVAIYASLIIPASAQSGGAISGLQRAFGVLRLASRCASINNSSDHAGGMFTDLMDNPLSLAIPVGASVLSYAAGAAVGNALIVFVIPQQQQCNCDVTVGCAIHPSPHCTQQHRRVHFNECICCNLRVFDSPSVSAERRGHFWSPACVRCTSVGIALRLHQPL</sequence>